<feature type="compositionally biased region" description="Basic residues" evidence="2">
    <location>
        <begin position="114"/>
        <end position="123"/>
    </location>
</feature>
<feature type="transmembrane region" description="Helical" evidence="3">
    <location>
        <begin position="58"/>
        <end position="78"/>
    </location>
</feature>
<keyword evidence="3" id="KW-0472">Membrane</keyword>
<organism evidence="5 6">
    <name type="scientific">Colocasia esculenta</name>
    <name type="common">Wild taro</name>
    <name type="synonym">Arum esculentum</name>
    <dbReference type="NCBI Taxonomy" id="4460"/>
    <lineage>
        <taxon>Eukaryota</taxon>
        <taxon>Viridiplantae</taxon>
        <taxon>Streptophyta</taxon>
        <taxon>Embryophyta</taxon>
        <taxon>Tracheophyta</taxon>
        <taxon>Spermatophyta</taxon>
        <taxon>Magnoliopsida</taxon>
        <taxon>Liliopsida</taxon>
        <taxon>Araceae</taxon>
        <taxon>Aroideae</taxon>
        <taxon>Colocasieae</taxon>
        <taxon>Colocasia</taxon>
    </lineage>
</organism>
<accession>A0A843XDC4</accession>
<keyword evidence="1" id="KW-0863">Zinc-finger</keyword>
<feature type="region of interest" description="Disordered" evidence="2">
    <location>
        <begin position="267"/>
        <end position="307"/>
    </location>
</feature>
<keyword evidence="1" id="KW-0862">Zinc</keyword>
<feature type="compositionally biased region" description="Acidic residues" evidence="2">
    <location>
        <begin position="236"/>
        <end position="255"/>
    </location>
</feature>
<dbReference type="Proteomes" id="UP000652761">
    <property type="component" value="Unassembled WGS sequence"/>
</dbReference>
<keyword evidence="1" id="KW-0479">Metal-binding</keyword>
<protein>
    <recommendedName>
        <fullName evidence="4">RING-type domain-containing protein</fullName>
    </recommendedName>
</protein>
<comment type="caution">
    <text evidence="5">The sequence shown here is derived from an EMBL/GenBank/DDBJ whole genome shotgun (WGS) entry which is preliminary data.</text>
</comment>
<dbReference type="Pfam" id="PF14570">
    <property type="entry name" value="zf-RING_4"/>
    <property type="match status" value="1"/>
</dbReference>
<dbReference type="PANTHER" id="PTHR12603">
    <property type="entry name" value="CCR4-NOT TRANSCRIPTION COMPLEX RELATED"/>
    <property type="match status" value="1"/>
</dbReference>
<dbReference type="PROSITE" id="PS50089">
    <property type="entry name" value="ZF_RING_2"/>
    <property type="match status" value="1"/>
</dbReference>
<reference evidence="5" key="1">
    <citation type="submission" date="2017-07" db="EMBL/GenBank/DDBJ databases">
        <title>Taro Niue Genome Assembly and Annotation.</title>
        <authorList>
            <person name="Atibalentja N."/>
            <person name="Keating K."/>
            <person name="Fields C.J."/>
        </authorList>
    </citation>
    <scope>NUCLEOTIDE SEQUENCE</scope>
    <source>
        <strain evidence="5">Niue_2</strain>
        <tissue evidence="5">Leaf</tissue>
    </source>
</reference>
<proteinExistence type="predicted"/>
<evidence type="ECO:0000313" key="5">
    <source>
        <dbReference type="EMBL" id="MQM17283.1"/>
    </source>
</evidence>
<feature type="region of interest" description="Disordered" evidence="2">
    <location>
        <begin position="171"/>
        <end position="255"/>
    </location>
</feature>
<gene>
    <name evidence="5" type="ORF">Taro_050252</name>
</gene>
<feature type="domain" description="RING-type" evidence="4">
    <location>
        <begin position="359"/>
        <end position="401"/>
    </location>
</feature>
<evidence type="ECO:0000313" key="6">
    <source>
        <dbReference type="Proteomes" id="UP000652761"/>
    </source>
</evidence>
<evidence type="ECO:0000256" key="1">
    <source>
        <dbReference type="PROSITE-ProRule" id="PRU00175"/>
    </source>
</evidence>
<feature type="compositionally biased region" description="Polar residues" evidence="2">
    <location>
        <begin position="267"/>
        <end position="290"/>
    </location>
</feature>
<feature type="region of interest" description="Disordered" evidence="2">
    <location>
        <begin position="97"/>
        <end position="123"/>
    </location>
</feature>
<sequence>YIYIILYYISAFVNPSGPRRVWFGIGRRLAFSITGAGRRGRGRRRLHRTRTSLSSPSAAALLSAISSFLLLSLLSFHLSRRLGWGLKLEDAEMGSDAAMANSSGPAISRDGGGKKKRNNRSAKLKQCKLDARREQWLSQLKNKGCEVADEHALPPSMSSLAFTLPLMRKADGPLGGANPEVTRRRDTNGGTSGLHENDMDSPMNSPTSSVSGNNSSGKGFPDSSLSSGSYSRSVSDADEEDEENIGGEGGDDGAQDDWEAVADALTTNDGGQSHQNSEHTVAVPESTSSLESRKGDGILKKPEPDRTIPRAWRADDVFRPQSLPNLSKQRSFPVNLERYCNQRTKVWEHQGTISQSSSCPICFEDLDLTDSSFLPCSCGFRLCLFCHKRILETDGRCPGCRKQYGQVRDGDIGISGGGLPLLPLRLSRSCSMKSRS</sequence>
<evidence type="ECO:0000256" key="3">
    <source>
        <dbReference type="SAM" id="Phobius"/>
    </source>
</evidence>
<dbReference type="FunFam" id="3.30.40.10:FF:000383">
    <property type="entry name" value="RING/U-box superfamily protein"/>
    <property type="match status" value="1"/>
</dbReference>
<dbReference type="GO" id="GO:0004842">
    <property type="term" value="F:ubiquitin-protein transferase activity"/>
    <property type="evidence" value="ECO:0007669"/>
    <property type="project" value="InterPro"/>
</dbReference>
<dbReference type="InterPro" id="IPR001841">
    <property type="entry name" value="Znf_RING"/>
</dbReference>
<dbReference type="GO" id="GO:0030014">
    <property type="term" value="C:CCR4-NOT complex"/>
    <property type="evidence" value="ECO:0007669"/>
    <property type="project" value="InterPro"/>
</dbReference>
<keyword evidence="3" id="KW-0812">Transmembrane</keyword>
<evidence type="ECO:0000259" key="4">
    <source>
        <dbReference type="PROSITE" id="PS50089"/>
    </source>
</evidence>
<dbReference type="EMBL" id="NMUH01007447">
    <property type="protein sequence ID" value="MQM17283.1"/>
    <property type="molecule type" value="Genomic_DNA"/>
</dbReference>
<feature type="non-terminal residue" evidence="5">
    <location>
        <position position="1"/>
    </location>
</feature>
<dbReference type="PANTHER" id="PTHR12603:SF0">
    <property type="entry name" value="CCR4-NOT TRANSCRIPTION COMPLEX SUBUNIT 4"/>
    <property type="match status" value="1"/>
</dbReference>
<dbReference type="Gene3D" id="3.30.40.10">
    <property type="entry name" value="Zinc/RING finger domain, C3HC4 (zinc finger)"/>
    <property type="match status" value="1"/>
</dbReference>
<dbReference type="AlphaFoldDB" id="A0A843XDC4"/>
<dbReference type="InterPro" id="IPR013083">
    <property type="entry name" value="Znf_RING/FYVE/PHD"/>
</dbReference>
<feature type="compositionally biased region" description="Low complexity" evidence="2">
    <location>
        <begin position="204"/>
        <end position="234"/>
    </location>
</feature>
<dbReference type="CDD" id="cd16618">
    <property type="entry name" value="mRING-HC-C4C4_CNOT4"/>
    <property type="match status" value="1"/>
</dbReference>
<keyword evidence="3" id="KW-1133">Transmembrane helix</keyword>
<dbReference type="InterPro" id="IPR039515">
    <property type="entry name" value="NOT4_mRING-HC-C4C4"/>
</dbReference>
<name>A0A843XDC4_COLES</name>
<dbReference type="InterPro" id="IPR039780">
    <property type="entry name" value="Mot2"/>
</dbReference>
<dbReference type="OrthoDB" id="1923159at2759"/>
<dbReference type="GO" id="GO:0016567">
    <property type="term" value="P:protein ubiquitination"/>
    <property type="evidence" value="ECO:0007669"/>
    <property type="project" value="TreeGrafter"/>
</dbReference>
<feature type="compositionally biased region" description="Basic and acidic residues" evidence="2">
    <location>
        <begin position="291"/>
        <end position="307"/>
    </location>
</feature>
<dbReference type="SUPFAM" id="SSF57850">
    <property type="entry name" value="RING/U-box"/>
    <property type="match status" value="1"/>
</dbReference>
<dbReference type="GO" id="GO:0008270">
    <property type="term" value="F:zinc ion binding"/>
    <property type="evidence" value="ECO:0007669"/>
    <property type="project" value="UniProtKB-KW"/>
</dbReference>
<evidence type="ECO:0000256" key="2">
    <source>
        <dbReference type="SAM" id="MobiDB-lite"/>
    </source>
</evidence>
<keyword evidence="6" id="KW-1185">Reference proteome</keyword>